<evidence type="ECO:0000256" key="2">
    <source>
        <dbReference type="ARBA" id="ARBA00023242"/>
    </source>
</evidence>
<dbReference type="PANTHER" id="PTHR10252:SF54">
    <property type="entry name" value="CHROMATIN ACCESSIBILITY COMPLEX PROTEIN 1"/>
    <property type="match status" value="1"/>
</dbReference>
<keyword evidence="6" id="KW-1185">Reference proteome</keyword>
<feature type="domain" description="Transcription factor CBF/NF-Y/archaeal histone" evidence="4">
    <location>
        <begin position="63"/>
        <end position="123"/>
    </location>
</feature>
<gene>
    <name evidence="5" type="ORF">DFH05DRAFT_1480783</name>
</gene>
<evidence type="ECO:0000313" key="5">
    <source>
        <dbReference type="EMBL" id="KAJ3747646.1"/>
    </source>
</evidence>
<keyword evidence="2" id="KW-0539">Nucleus</keyword>
<evidence type="ECO:0000256" key="1">
    <source>
        <dbReference type="ARBA" id="ARBA00004123"/>
    </source>
</evidence>
<dbReference type="PANTHER" id="PTHR10252">
    <property type="entry name" value="HISTONE-LIKE TRANSCRIPTION FACTOR CCAAT-RELATED"/>
    <property type="match status" value="1"/>
</dbReference>
<dbReference type="Pfam" id="PF00808">
    <property type="entry name" value="CBFD_NFYB_HMF"/>
    <property type="match status" value="1"/>
</dbReference>
<dbReference type="InterPro" id="IPR009072">
    <property type="entry name" value="Histone-fold"/>
</dbReference>
<dbReference type="GO" id="GO:0046982">
    <property type="term" value="F:protein heterodimerization activity"/>
    <property type="evidence" value="ECO:0007669"/>
    <property type="project" value="InterPro"/>
</dbReference>
<dbReference type="InterPro" id="IPR050568">
    <property type="entry name" value="Transcr_DNA_Rep_Reg"/>
</dbReference>
<feature type="compositionally biased region" description="Acidic residues" evidence="3">
    <location>
        <begin position="16"/>
        <end position="26"/>
    </location>
</feature>
<proteinExistence type="predicted"/>
<reference evidence="5 6" key="1">
    <citation type="journal article" date="2023" name="Proc. Natl. Acad. Sci. U.S.A.">
        <title>A global phylogenomic analysis of the shiitake genus Lentinula.</title>
        <authorList>
            <person name="Sierra-Patev S."/>
            <person name="Min B."/>
            <person name="Naranjo-Ortiz M."/>
            <person name="Looney B."/>
            <person name="Konkel Z."/>
            <person name="Slot J.C."/>
            <person name="Sakamoto Y."/>
            <person name="Steenwyk J.L."/>
            <person name="Rokas A."/>
            <person name="Carro J."/>
            <person name="Camarero S."/>
            <person name="Ferreira P."/>
            <person name="Molpeceres G."/>
            <person name="Ruiz-Duenas F.J."/>
            <person name="Serrano A."/>
            <person name="Henrissat B."/>
            <person name="Drula E."/>
            <person name="Hughes K.W."/>
            <person name="Mata J.L."/>
            <person name="Ishikawa N.K."/>
            <person name="Vargas-Isla R."/>
            <person name="Ushijima S."/>
            <person name="Smith C.A."/>
            <person name="Donoghue J."/>
            <person name="Ahrendt S."/>
            <person name="Andreopoulos W."/>
            <person name="He G."/>
            <person name="LaButti K."/>
            <person name="Lipzen A."/>
            <person name="Ng V."/>
            <person name="Riley R."/>
            <person name="Sandor L."/>
            <person name="Barry K."/>
            <person name="Martinez A.T."/>
            <person name="Xiao Y."/>
            <person name="Gibbons J.G."/>
            <person name="Terashima K."/>
            <person name="Grigoriev I.V."/>
            <person name="Hibbett D."/>
        </authorList>
    </citation>
    <scope>NUCLEOTIDE SEQUENCE [LARGE SCALE GENOMIC DNA]</scope>
    <source>
        <strain evidence="5 6">TFB7810</strain>
    </source>
</reference>
<evidence type="ECO:0000256" key="3">
    <source>
        <dbReference type="SAM" id="MobiDB-lite"/>
    </source>
</evidence>
<dbReference type="GO" id="GO:0006261">
    <property type="term" value="P:DNA-templated DNA replication"/>
    <property type="evidence" value="ECO:0007669"/>
    <property type="project" value="TreeGrafter"/>
</dbReference>
<accession>A0A9W8P5V0</accession>
<evidence type="ECO:0000259" key="4">
    <source>
        <dbReference type="Pfam" id="PF00808"/>
    </source>
</evidence>
<organism evidence="5 6">
    <name type="scientific">Lentinula detonsa</name>
    <dbReference type="NCBI Taxonomy" id="2804962"/>
    <lineage>
        <taxon>Eukaryota</taxon>
        <taxon>Fungi</taxon>
        <taxon>Dikarya</taxon>
        <taxon>Basidiomycota</taxon>
        <taxon>Agaricomycotina</taxon>
        <taxon>Agaricomycetes</taxon>
        <taxon>Agaricomycetidae</taxon>
        <taxon>Agaricales</taxon>
        <taxon>Marasmiineae</taxon>
        <taxon>Omphalotaceae</taxon>
        <taxon>Lentinula</taxon>
    </lineage>
</organism>
<dbReference type="GO" id="GO:0008623">
    <property type="term" value="C:CHRAC"/>
    <property type="evidence" value="ECO:0007669"/>
    <property type="project" value="TreeGrafter"/>
</dbReference>
<sequence length="191" mass="21404">MDSEITQEHSPKYLEDNDEEPVEEPVEERVNADNVVQSEGLPKKKRERKETVPLVRDSGKSLLPFSRVQKIIKADREIPIIARDATFLISLAAEEFIKRLCQAGHKAAEKERRTTVQHKDIVAVIRRADEFMFLDEIVSLNQPEPQKRIPKALAASNSVAPTSGLTILDSFVQTNSTRTGSEQSQDAKGSI</sequence>
<evidence type="ECO:0000313" key="6">
    <source>
        <dbReference type="Proteomes" id="UP001142393"/>
    </source>
</evidence>
<feature type="compositionally biased region" description="Basic and acidic residues" evidence="3">
    <location>
        <begin position="1"/>
        <end position="15"/>
    </location>
</feature>
<dbReference type="InterPro" id="IPR003958">
    <property type="entry name" value="CBFA_NFYB_domain"/>
</dbReference>
<dbReference type="SUPFAM" id="SSF47113">
    <property type="entry name" value="Histone-fold"/>
    <property type="match status" value="1"/>
</dbReference>
<protein>
    <recommendedName>
        <fullName evidence="4">Transcription factor CBF/NF-Y/archaeal histone domain-containing protein</fullName>
    </recommendedName>
</protein>
<dbReference type="EMBL" id="JANVFU010000003">
    <property type="protein sequence ID" value="KAJ3747646.1"/>
    <property type="molecule type" value="Genomic_DNA"/>
</dbReference>
<name>A0A9W8P5V0_9AGAR</name>
<dbReference type="Gene3D" id="1.10.20.10">
    <property type="entry name" value="Histone, subunit A"/>
    <property type="match status" value="1"/>
</dbReference>
<feature type="region of interest" description="Disordered" evidence="3">
    <location>
        <begin position="1"/>
        <end position="53"/>
    </location>
</feature>
<dbReference type="AlphaFoldDB" id="A0A9W8P5V0"/>
<dbReference type="CDD" id="cd23645">
    <property type="entry name" value="HFD_Dpb3-like"/>
    <property type="match status" value="1"/>
</dbReference>
<dbReference type="Proteomes" id="UP001142393">
    <property type="component" value="Unassembled WGS sequence"/>
</dbReference>
<comment type="caution">
    <text evidence="5">The sequence shown here is derived from an EMBL/GenBank/DDBJ whole genome shotgun (WGS) entry which is preliminary data.</text>
</comment>
<comment type="subcellular location">
    <subcellularLocation>
        <location evidence="1">Nucleus</location>
    </subcellularLocation>
</comment>